<proteinExistence type="inferred from homology"/>
<dbReference type="PRINTS" id="PR00105">
    <property type="entry name" value="C5METTRFRASE"/>
</dbReference>
<dbReference type="InterPro" id="IPR029063">
    <property type="entry name" value="SAM-dependent_MTases_sf"/>
</dbReference>
<dbReference type="SUPFAM" id="SSF53335">
    <property type="entry name" value="S-adenosyl-L-methionine-dependent methyltransferases"/>
    <property type="match status" value="1"/>
</dbReference>
<dbReference type="GO" id="GO:0003677">
    <property type="term" value="F:DNA binding"/>
    <property type="evidence" value="ECO:0007669"/>
    <property type="project" value="TreeGrafter"/>
</dbReference>
<name>A0A414QC89_9FIRM</name>
<dbReference type="Gene3D" id="3.90.120.10">
    <property type="entry name" value="DNA Methylase, subunit A, domain 2"/>
    <property type="match status" value="1"/>
</dbReference>
<evidence type="ECO:0000256" key="5">
    <source>
        <dbReference type="ARBA" id="ARBA00022747"/>
    </source>
</evidence>
<dbReference type="GO" id="GO:0032259">
    <property type="term" value="P:methylation"/>
    <property type="evidence" value="ECO:0007669"/>
    <property type="project" value="UniProtKB-KW"/>
</dbReference>
<evidence type="ECO:0000256" key="4">
    <source>
        <dbReference type="ARBA" id="ARBA00022691"/>
    </source>
</evidence>
<evidence type="ECO:0000256" key="6">
    <source>
        <dbReference type="PROSITE-ProRule" id="PRU01016"/>
    </source>
</evidence>
<dbReference type="PROSITE" id="PS00094">
    <property type="entry name" value="C5_MTASE_1"/>
    <property type="match status" value="1"/>
</dbReference>
<evidence type="ECO:0000256" key="1">
    <source>
        <dbReference type="ARBA" id="ARBA00011975"/>
    </source>
</evidence>
<sequence length="381" mass="43679">MSNLRGLSLFANVGIAEAYMKDIGVDIILANEIDKDRAHFYQDVYKDTHMVCGDITDDEVRQGIVNEAIQKNVDFVIATPPCQGMSEAGLRLELDPRNQLISYAIDVIKRIKPKFVFMENVPKQLTTKIKCENEIVLIPEYIKRELGENYKFNKETLVMAKDYGVPQLRERNIFLLVRKDIQGVTWEFPEKQKEITLREAIGCLPSLDPYLREGIKKTLEKFPDFEKKKAAGLAVSKWHYPPTHSWKQVEWMMHTPSGKSAIYNEIYYPQKADGTPVKAHHNHYRRLKWDMPCRTITQNNGVISSLACVHPGNAYQSDTGEILYSDPRVLSIYELLIVMSLPLDWPIPEWASDTLIRKVFGEGIPSKLVRAIMLALLAQLK</sequence>
<comment type="similarity">
    <text evidence="6">Belongs to the class I-like SAM-binding methyltransferase superfamily. C5-methyltransferase family.</text>
</comment>
<dbReference type="PROSITE" id="PS51679">
    <property type="entry name" value="SAM_MT_C5"/>
    <property type="match status" value="1"/>
</dbReference>
<dbReference type="AlphaFoldDB" id="A0A414QC89"/>
<evidence type="ECO:0000313" key="7">
    <source>
        <dbReference type="EMBL" id="RHF78410.1"/>
    </source>
</evidence>
<keyword evidence="3 6" id="KW-0808">Transferase</keyword>
<keyword evidence="5" id="KW-0680">Restriction system</keyword>
<evidence type="ECO:0000256" key="3">
    <source>
        <dbReference type="ARBA" id="ARBA00022679"/>
    </source>
</evidence>
<dbReference type="PANTHER" id="PTHR10629:SF52">
    <property type="entry name" value="DNA (CYTOSINE-5)-METHYLTRANSFERASE 1"/>
    <property type="match status" value="1"/>
</dbReference>
<dbReference type="EMBL" id="QRHN01000011">
    <property type="protein sequence ID" value="RHF78410.1"/>
    <property type="molecule type" value="Genomic_DNA"/>
</dbReference>
<organism evidence="7 8">
    <name type="scientific">Dorea formicigenerans</name>
    <dbReference type="NCBI Taxonomy" id="39486"/>
    <lineage>
        <taxon>Bacteria</taxon>
        <taxon>Bacillati</taxon>
        <taxon>Bacillota</taxon>
        <taxon>Clostridia</taxon>
        <taxon>Lachnospirales</taxon>
        <taxon>Lachnospiraceae</taxon>
        <taxon>Dorea</taxon>
    </lineage>
</organism>
<evidence type="ECO:0000313" key="8">
    <source>
        <dbReference type="Proteomes" id="UP000285666"/>
    </source>
</evidence>
<protein>
    <recommendedName>
        <fullName evidence="1">DNA (cytosine-5-)-methyltransferase</fullName>
        <ecNumber evidence="1">2.1.1.37</ecNumber>
    </recommendedName>
</protein>
<dbReference type="GO" id="GO:0044027">
    <property type="term" value="P:negative regulation of gene expression via chromosomal CpG island methylation"/>
    <property type="evidence" value="ECO:0007669"/>
    <property type="project" value="TreeGrafter"/>
</dbReference>
<keyword evidence="2 6" id="KW-0489">Methyltransferase</keyword>
<dbReference type="GO" id="GO:0003886">
    <property type="term" value="F:DNA (cytosine-5-)-methyltransferase activity"/>
    <property type="evidence" value="ECO:0007669"/>
    <property type="project" value="UniProtKB-EC"/>
</dbReference>
<dbReference type="InterPro" id="IPR018117">
    <property type="entry name" value="C5_DNA_meth_AS"/>
</dbReference>
<dbReference type="EC" id="2.1.1.37" evidence="1"/>
<accession>A0A414QC89</accession>
<feature type="active site" evidence="6">
    <location>
        <position position="82"/>
    </location>
</feature>
<dbReference type="Gene3D" id="3.40.50.150">
    <property type="entry name" value="Vaccinia Virus protein VP39"/>
    <property type="match status" value="1"/>
</dbReference>
<comment type="caution">
    <text evidence="7">The sequence shown here is derived from an EMBL/GenBank/DDBJ whole genome shotgun (WGS) entry which is preliminary data.</text>
</comment>
<dbReference type="InterPro" id="IPR001525">
    <property type="entry name" value="C5_MeTfrase"/>
</dbReference>
<dbReference type="GO" id="GO:0009307">
    <property type="term" value="P:DNA restriction-modification system"/>
    <property type="evidence" value="ECO:0007669"/>
    <property type="project" value="UniProtKB-KW"/>
</dbReference>
<dbReference type="PANTHER" id="PTHR10629">
    <property type="entry name" value="CYTOSINE-SPECIFIC METHYLTRANSFERASE"/>
    <property type="match status" value="1"/>
</dbReference>
<evidence type="ECO:0000256" key="2">
    <source>
        <dbReference type="ARBA" id="ARBA00022603"/>
    </source>
</evidence>
<reference evidence="7 8" key="1">
    <citation type="submission" date="2018-08" db="EMBL/GenBank/DDBJ databases">
        <title>A genome reference for cultivated species of the human gut microbiota.</title>
        <authorList>
            <person name="Zou Y."/>
            <person name="Xue W."/>
            <person name="Luo G."/>
        </authorList>
    </citation>
    <scope>NUCLEOTIDE SEQUENCE [LARGE SCALE GENOMIC DNA]</scope>
    <source>
        <strain evidence="7 8">AM23-7AC</strain>
    </source>
</reference>
<dbReference type="RefSeq" id="WP_118237467.1">
    <property type="nucleotide sequence ID" value="NZ_QRHN01000011.1"/>
</dbReference>
<gene>
    <name evidence="7" type="ORF">DW658_09395</name>
</gene>
<keyword evidence="4 6" id="KW-0949">S-adenosyl-L-methionine</keyword>
<dbReference type="InterPro" id="IPR050390">
    <property type="entry name" value="C5-Methyltransferase"/>
</dbReference>
<dbReference type="Proteomes" id="UP000285666">
    <property type="component" value="Unassembled WGS sequence"/>
</dbReference>
<dbReference type="Pfam" id="PF00145">
    <property type="entry name" value="DNA_methylase"/>
    <property type="match status" value="1"/>
</dbReference>